<name>A0A430FJG7_9BIFI</name>
<evidence type="ECO:0000313" key="1">
    <source>
        <dbReference type="EMBL" id="RSX53023.1"/>
    </source>
</evidence>
<dbReference type="OrthoDB" id="3194840at2"/>
<organism evidence="1 2">
    <name type="scientific">Bifidobacterium samirii</name>
    <dbReference type="NCBI Taxonomy" id="2306974"/>
    <lineage>
        <taxon>Bacteria</taxon>
        <taxon>Bacillati</taxon>
        <taxon>Actinomycetota</taxon>
        <taxon>Actinomycetes</taxon>
        <taxon>Bifidobacteriales</taxon>
        <taxon>Bifidobacteriaceae</taxon>
        <taxon>Bifidobacterium</taxon>
    </lineage>
</organism>
<gene>
    <name evidence="1" type="ORF">D2E24_1694</name>
</gene>
<accession>A0A430FJG7</accession>
<dbReference type="EMBL" id="QXGK01000020">
    <property type="protein sequence ID" value="RSX53023.1"/>
    <property type="molecule type" value="Genomic_DNA"/>
</dbReference>
<proteinExistence type="predicted"/>
<dbReference type="RefSeq" id="WP_125968945.1">
    <property type="nucleotide sequence ID" value="NZ_QXGK01000020.1"/>
</dbReference>
<comment type="caution">
    <text evidence="1">The sequence shown here is derived from an EMBL/GenBank/DDBJ whole genome shotgun (WGS) entry which is preliminary data.</text>
</comment>
<dbReference type="AlphaFoldDB" id="A0A430FJG7"/>
<evidence type="ECO:0000313" key="2">
    <source>
        <dbReference type="Proteomes" id="UP000287470"/>
    </source>
</evidence>
<keyword evidence="2" id="KW-1185">Reference proteome</keyword>
<dbReference type="Proteomes" id="UP000287470">
    <property type="component" value="Unassembled WGS sequence"/>
</dbReference>
<protein>
    <submittedName>
        <fullName evidence="1">Phage protein Gp19/Gp15/Gp42</fullName>
    </submittedName>
</protein>
<reference evidence="1 2" key="1">
    <citation type="submission" date="2018-09" db="EMBL/GenBank/DDBJ databases">
        <title>Characterization of the phylogenetic diversity of five novel species belonging to the genus Bifidobacterium.</title>
        <authorList>
            <person name="Lugli G.A."/>
            <person name="Duranti S."/>
            <person name="Milani C."/>
        </authorList>
    </citation>
    <scope>NUCLEOTIDE SEQUENCE [LARGE SCALE GENOMIC DNA]</scope>
    <source>
        <strain evidence="1 2">2033B</strain>
    </source>
</reference>
<sequence length="128" mass="13968">MDAPSVTVDQLESGWRALSLEERVRAQVLLERASRIIQADCPGWRRAETRTPGLFADTCCDMVKRAMTAGTLGAPEGVSQMNSTTGPFTEGYTFANPMGNLYLLDTEKRRLNGGTARAFHIRMTGGNA</sequence>